<keyword evidence="5 7" id="KW-0472">Membrane</keyword>
<comment type="caution">
    <text evidence="9">The sequence shown here is derived from an EMBL/GenBank/DDBJ whole genome shotgun (WGS) entry which is preliminary data.</text>
</comment>
<dbReference type="Proteomes" id="UP000034112">
    <property type="component" value="Unassembled WGS sequence"/>
</dbReference>
<dbReference type="PANTHER" id="PTHR43791">
    <property type="entry name" value="PERMEASE-RELATED"/>
    <property type="match status" value="1"/>
</dbReference>
<feature type="transmembrane region" description="Helical" evidence="7">
    <location>
        <begin position="82"/>
        <end position="104"/>
    </location>
</feature>
<dbReference type="FunFam" id="1.20.1250.20:FF:000013">
    <property type="entry name" value="MFS general substrate transporter"/>
    <property type="match status" value="1"/>
</dbReference>
<evidence type="ECO:0000313" key="10">
    <source>
        <dbReference type="Proteomes" id="UP000034112"/>
    </source>
</evidence>
<reference evidence="10" key="1">
    <citation type="journal article" date="2015" name="Genome Announc.">
        <title>Draft whole-genome sequence of the biocontrol agent Trichoderma harzianum T6776.</title>
        <authorList>
            <person name="Baroncelli R."/>
            <person name="Piaggeschi G."/>
            <person name="Fiorini L."/>
            <person name="Bertolini E."/>
            <person name="Zapparata A."/>
            <person name="Pe M.E."/>
            <person name="Sarrocco S."/>
            <person name="Vannacci G."/>
        </authorList>
    </citation>
    <scope>NUCLEOTIDE SEQUENCE [LARGE SCALE GENOMIC DNA]</scope>
    <source>
        <strain evidence="10">T6776</strain>
    </source>
</reference>
<feature type="transmembrane region" description="Helical" evidence="7">
    <location>
        <begin position="415"/>
        <end position="437"/>
    </location>
</feature>
<name>A0A0G0AIE5_TRIHA</name>
<feature type="transmembrane region" description="Helical" evidence="7">
    <location>
        <begin position="173"/>
        <end position="192"/>
    </location>
</feature>
<dbReference type="OMA" id="RPKWYIS"/>
<sequence>MTVDSTMDNKKEISMVEDADPNGESIPPLDEAEFKKILRRIDLRLIPLLSVLYLLSFLDRGNVGNANVAGLSKDLHLTGTQYNIALTMFFIPYGLFEVPSNILLKILRPRVWIPIIMLSWGTIMTLMGIVQSYSGLVVARVFLGIAEAGFFPAASYLLTCWYPRHEVQLRMGYFYGAGALSGAFSGLLAFAIEKMDGVGGLAGWRWIFIIEGLITVVAAVATPFLLPNDPMSCKFLNDTEKKHVVNRLREFQQTQRADESDPFKWDYFWQAFTDWKVWMSILVYWGNAMPIYGWLTMYGFSSHRFIYTLPVVIDELGYSATNAQLLTIPVYIAAVIATVTSAYFSDRLKTRSPFIIIPQLFGALGLVIVMAIPKEKYPGAVYGALFIVAIGLYTTITGVVSWNANNLAGTWKRNIGLGLQISIGNLGGAVGTNIYLRQQAPDYWLGFGFSLGILLVASSAGMIMRITLQRINKKRESMSREEILEKYTPEELDQMGDKSPLFIYTL</sequence>
<dbReference type="PROSITE" id="PS50850">
    <property type="entry name" value="MFS"/>
    <property type="match status" value="1"/>
</dbReference>
<feature type="transmembrane region" description="Helical" evidence="7">
    <location>
        <begin position="204"/>
        <end position="226"/>
    </location>
</feature>
<organism evidence="9 10">
    <name type="scientific">Trichoderma harzianum</name>
    <name type="common">Hypocrea lixii</name>
    <dbReference type="NCBI Taxonomy" id="5544"/>
    <lineage>
        <taxon>Eukaryota</taxon>
        <taxon>Fungi</taxon>
        <taxon>Dikarya</taxon>
        <taxon>Ascomycota</taxon>
        <taxon>Pezizomycotina</taxon>
        <taxon>Sordariomycetes</taxon>
        <taxon>Hypocreomycetidae</taxon>
        <taxon>Hypocreales</taxon>
        <taxon>Hypocreaceae</taxon>
        <taxon>Trichoderma</taxon>
    </lineage>
</organism>
<evidence type="ECO:0000256" key="6">
    <source>
        <dbReference type="SAM" id="MobiDB-lite"/>
    </source>
</evidence>
<feature type="transmembrane region" description="Helical" evidence="7">
    <location>
        <begin position="277"/>
        <end position="295"/>
    </location>
</feature>
<gene>
    <name evidence="9" type="ORF">THAR02_03189</name>
</gene>
<evidence type="ECO:0000256" key="3">
    <source>
        <dbReference type="ARBA" id="ARBA00022692"/>
    </source>
</evidence>
<evidence type="ECO:0000256" key="4">
    <source>
        <dbReference type="ARBA" id="ARBA00022989"/>
    </source>
</evidence>
<evidence type="ECO:0000256" key="5">
    <source>
        <dbReference type="ARBA" id="ARBA00023136"/>
    </source>
</evidence>
<feature type="transmembrane region" description="Helical" evidence="7">
    <location>
        <begin position="325"/>
        <end position="344"/>
    </location>
</feature>
<evidence type="ECO:0000313" key="9">
    <source>
        <dbReference type="EMBL" id="KKP04709.1"/>
    </source>
</evidence>
<feature type="transmembrane region" description="Helical" evidence="7">
    <location>
        <begin position="379"/>
        <end position="403"/>
    </location>
</feature>
<feature type="transmembrane region" description="Helical" evidence="7">
    <location>
        <begin position="137"/>
        <end position="161"/>
    </location>
</feature>
<feature type="transmembrane region" description="Helical" evidence="7">
    <location>
        <begin position="111"/>
        <end position="131"/>
    </location>
</feature>
<keyword evidence="2" id="KW-0813">Transport</keyword>
<feature type="domain" description="Major facilitator superfamily (MFS) profile" evidence="8">
    <location>
        <begin position="45"/>
        <end position="476"/>
    </location>
</feature>
<comment type="subcellular location">
    <subcellularLocation>
        <location evidence="1">Membrane</location>
        <topology evidence="1">Multi-pass membrane protein</topology>
    </subcellularLocation>
</comment>
<keyword evidence="4 7" id="KW-1133">Transmembrane helix</keyword>
<dbReference type="SUPFAM" id="SSF103473">
    <property type="entry name" value="MFS general substrate transporter"/>
    <property type="match status" value="1"/>
</dbReference>
<evidence type="ECO:0000256" key="2">
    <source>
        <dbReference type="ARBA" id="ARBA00022448"/>
    </source>
</evidence>
<dbReference type="Gene3D" id="1.20.1250.20">
    <property type="entry name" value="MFS general substrate transporter like domains"/>
    <property type="match status" value="2"/>
</dbReference>
<feature type="transmembrane region" description="Helical" evidence="7">
    <location>
        <begin position="356"/>
        <end position="373"/>
    </location>
</feature>
<evidence type="ECO:0000256" key="7">
    <source>
        <dbReference type="SAM" id="Phobius"/>
    </source>
</evidence>
<evidence type="ECO:0000259" key="8">
    <source>
        <dbReference type="PROSITE" id="PS50850"/>
    </source>
</evidence>
<proteinExistence type="predicted"/>
<accession>A0A0G0AIE5</accession>
<feature type="region of interest" description="Disordered" evidence="6">
    <location>
        <begin position="1"/>
        <end position="23"/>
    </location>
</feature>
<dbReference type="InterPro" id="IPR020846">
    <property type="entry name" value="MFS_dom"/>
</dbReference>
<dbReference type="AlphaFoldDB" id="A0A0G0AIE5"/>
<dbReference type="GO" id="GO:0022857">
    <property type="term" value="F:transmembrane transporter activity"/>
    <property type="evidence" value="ECO:0007669"/>
    <property type="project" value="InterPro"/>
</dbReference>
<feature type="transmembrane region" description="Helical" evidence="7">
    <location>
        <begin position="443"/>
        <end position="468"/>
    </location>
</feature>
<dbReference type="FunFam" id="1.20.1250.20:FF:000034">
    <property type="entry name" value="MFS general substrate transporter"/>
    <property type="match status" value="1"/>
</dbReference>
<feature type="transmembrane region" description="Helical" evidence="7">
    <location>
        <begin position="41"/>
        <end position="58"/>
    </location>
</feature>
<dbReference type="OrthoDB" id="2962993at2759"/>
<evidence type="ECO:0000256" key="1">
    <source>
        <dbReference type="ARBA" id="ARBA00004141"/>
    </source>
</evidence>
<keyword evidence="3 7" id="KW-0812">Transmembrane</keyword>
<dbReference type="InterPro" id="IPR011701">
    <property type="entry name" value="MFS"/>
</dbReference>
<dbReference type="Pfam" id="PF07690">
    <property type="entry name" value="MFS_1"/>
    <property type="match status" value="1"/>
</dbReference>
<protein>
    <submittedName>
        <fullName evidence="9">Major facilitator superfamily transporter</fullName>
    </submittedName>
</protein>
<dbReference type="EMBL" id="JOKZ01000069">
    <property type="protein sequence ID" value="KKP04709.1"/>
    <property type="molecule type" value="Genomic_DNA"/>
</dbReference>
<dbReference type="InterPro" id="IPR036259">
    <property type="entry name" value="MFS_trans_sf"/>
</dbReference>
<dbReference type="PANTHER" id="PTHR43791:SF18">
    <property type="entry name" value="NICOTINIC ACID TRANSPORTER TNA1, PUTATIVE (AFU_ORTHOLOGUE AFUA_3G03820)-RELATED"/>
    <property type="match status" value="1"/>
</dbReference>
<dbReference type="GO" id="GO:0016020">
    <property type="term" value="C:membrane"/>
    <property type="evidence" value="ECO:0007669"/>
    <property type="project" value="UniProtKB-SubCell"/>
</dbReference>